<name>A0A645FEM7_9ZZZZ</name>
<dbReference type="EMBL" id="VSSQ01059170">
    <property type="protein sequence ID" value="MPN12757.1"/>
    <property type="molecule type" value="Genomic_DNA"/>
</dbReference>
<organism evidence="1">
    <name type="scientific">bioreactor metagenome</name>
    <dbReference type="NCBI Taxonomy" id="1076179"/>
    <lineage>
        <taxon>unclassified sequences</taxon>
        <taxon>metagenomes</taxon>
        <taxon>ecological metagenomes</taxon>
    </lineage>
</organism>
<evidence type="ECO:0000313" key="1">
    <source>
        <dbReference type="EMBL" id="MPN12757.1"/>
    </source>
</evidence>
<sequence>MKVFCRVGQFFKPVGCLLQRGDVRVEGDLLRQLVGNLVLLEHFEAFLDLRLLFEQFIFLTDTRFLPTEFQNHIAHSLHLWLCFLPDLPEFVRVEFLNQIGVTVLLAQFAQVLLAEIENLQQPSIRAEVLS</sequence>
<proteinExistence type="predicted"/>
<gene>
    <name evidence="1" type="ORF">SDC9_160077</name>
</gene>
<accession>A0A645FEM7</accession>
<comment type="caution">
    <text evidence="1">The sequence shown here is derived from an EMBL/GenBank/DDBJ whole genome shotgun (WGS) entry which is preliminary data.</text>
</comment>
<protein>
    <submittedName>
        <fullName evidence="1">Uncharacterized protein</fullName>
    </submittedName>
</protein>
<dbReference type="AlphaFoldDB" id="A0A645FEM7"/>
<reference evidence="1" key="1">
    <citation type="submission" date="2019-08" db="EMBL/GenBank/DDBJ databases">
        <authorList>
            <person name="Kucharzyk K."/>
            <person name="Murdoch R.W."/>
            <person name="Higgins S."/>
            <person name="Loffler F."/>
        </authorList>
    </citation>
    <scope>NUCLEOTIDE SEQUENCE</scope>
</reference>